<dbReference type="InterPro" id="IPR003439">
    <property type="entry name" value="ABC_transporter-like_ATP-bd"/>
</dbReference>
<evidence type="ECO:0000256" key="2">
    <source>
        <dbReference type="ARBA" id="ARBA00022448"/>
    </source>
</evidence>
<dbReference type="Gene3D" id="3.40.50.300">
    <property type="entry name" value="P-loop containing nucleotide triphosphate hydrolases"/>
    <property type="match status" value="1"/>
</dbReference>
<dbReference type="PROSITE" id="PS00211">
    <property type="entry name" value="ABC_TRANSPORTER_1"/>
    <property type="match status" value="1"/>
</dbReference>
<sequence length="228" mass="25232">MTLQTKELGYYYLDGSKNRYIFQDLNLTFEKGVFYSILGKSGSGKTTLLSLLSALDSPKEGEILLDGISLKVMGLASYRRNKIGIVFQNFNLIPYMTAVENVMVVMSVTDNQSNVSAKEYALNLLKSVEIDQTTAERLVSNLSGGEQQRVAIARSLATNCDIIIADEPTGNLDDDTAVGVIDIFRKLVDEENKCVIMVTHSQEIATKTDIIMYLNKGSINILKKKEVV</sequence>
<evidence type="ECO:0000256" key="4">
    <source>
        <dbReference type="ARBA" id="ARBA00022840"/>
    </source>
</evidence>
<dbReference type="SMART" id="SM00382">
    <property type="entry name" value="AAA"/>
    <property type="match status" value="1"/>
</dbReference>
<keyword evidence="7" id="KW-1185">Reference proteome</keyword>
<dbReference type="InterPro" id="IPR027417">
    <property type="entry name" value="P-loop_NTPase"/>
</dbReference>
<evidence type="ECO:0000256" key="3">
    <source>
        <dbReference type="ARBA" id="ARBA00022741"/>
    </source>
</evidence>
<dbReference type="PROSITE" id="PS50893">
    <property type="entry name" value="ABC_TRANSPORTER_2"/>
    <property type="match status" value="1"/>
</dbReference>
<dbReference type="CDD" id="cd03255">
    <property type="entry name" value="ABC_MJ0796_LolCDE_FtsE"/>
    <property type="match status" value="1"/>
</dbReference>
<keyword evidence="2" id="KW-0813">Transport</keyword>
<reference evidence="6 7" key="1">
    <citation type="submission" date="2022-08" db="EMBL/GenBank/DDBJ databases">
        <title>Aerococcaceae sp. nov isolated from spoiled eye mask.</title>
        <authorList>
            <person name="Zhou G."/>
            <person name="Xie X.-B."/>
            <person name="Shi Q.-S."/>
            <person name="Wang Y.-S."/>
            <person name="Wen X."/>
            <person name="Peng H."/>
            <person name="Yang X.-J."/>
            <person name="Tao H.-B."/>
            <person name="Huang X.-M."/>
        </authorList>
    </citation>
    <scope>NUCLEOTIDE SEQUENCE [LARGE SCALE GENOMIC DNA]</scope>
    <source>
        <strain evidence="7">DM20194951</strain>
    </source>
</reference>
<dbReference type="EMBL" id="CP102453">
    <property type="protein sequence ID" value="UUX33133.1"/>
    <property type="molecule type" value="Genomic_DNA"/>
</dbReference>
<evidence type="ECO:0000259" key="5">
    <source>
        <dbReference type="PROSITE" id="PS50893"/>
    </source>
</evidence>
<dbReference type="SUPFAM" id="SSF52540">
    <property type="entry name" value="P-loop containing nucleoside triphosphate hydrolases"/>
    <property type="match status" value="1"/>
</dbReference>
<comment type="similarity">
    <text evidence="1">Belongs to the ABC transporter superfamily.</text>
</comment>
<evidence type="ECO:0000313" key="6">
    <source>
        <dbReference type="EMBL" id="UUX33133.1"/>
    </source>
</evidence>
<keyword evidence="3" id="KW-0547">Nucleotide-binding</keyword>
<dbReference type="PANTHER" id="PTHR24220:SF689">
    <property type="entry name" value="LIPOPROTEIN-RELEASING SYSTEM ATP-BINDING PROTEIN LOLD"/>
    <property type="match status" value="1"/>
</dbReference>
<dbReference type="PANTHER" id="PTHR24220">
    <property type="entry name" value="IMPORT ATP-BINDING PROTEIN"/>
    <property type="match status" value="1"/>
</dbReference>
<gene>
    <name evidence="6" type="ORF">NRE15_09485</name>
</gene>
<evidence type="ECO:0000313" key="7">
    <source>
        <dbReference type="Proteomes" id="UP001315967"/>
    </source>
</evidence>
<evidence type="ECO:0000256" key="1">
    <source>
        <dbReference type="ARBA" id="ARBA00005417"/>
    </source>
</evidence>
<proteinExistence type="inferred from homology"/>
<dbReference type="InterPro" id="IPR015854">
    <property type="entry name" value="ABC_transpr_LolD-like"/>
</dbReference>
<dbReference type="GO" id="GO:0005524">
    <property type="term" value="F:ATP binding"/>
    <property type="evidence" value="ECO:0007669"/>
    <property type="project" value="UniProtKB-KW"/>
</dbReference>
<dbReference type="InterPro" id="IPR003593">
    <property type="entry name" value="AAA+_ATPase"/>
</dbReference>
<name>A0ABY5P3X2_9LACT</name>
<protein>
    <submittedName>
        <fullName evidence="6">ABC transporter ATP-binding protein</fullName>
    </submittedName>
</protein>
<dbReference type="InterPro" id="IPR017871">
    <property type="entry name" value="ABC_transporter-like_CS"/>
</dbReference>
<accession>A0ABY5P3X2</accession>
<feature type="domain" description="ABC transporter" evidence="5">
    <location>
        <begin position="3"/>
        <end position="227"/>
    </location>
</feature>
<keyword evidence="4 6" id="KW-0067">ATP-binding</keyword>
<dbReference type="RefSeq" id="WP_313792635.1">
    <property type="nucleotide sequence ID" value="NZ_CP102453.1"/>
</dbReference>
<dbReference type="InterPro" id="IPR017911">
    <property type="entry name" value="MacB-like_ATP-bd"/>
</dbReference>
<organism evidence="6 7">
    <name type="scientific">Fundicoccus culcitae</name>
    <dbReference type="NCBI Taxonomy" id="2969821"/>
    <lineage>
        <taxon>Bacteria</taxon>
        <taxon>Bacillati</taxon>
        <taxon>Bacillota</taxon>
        <taxon>Bacilli</taxon>
        <taxon>Lactobacillales</taxon>
        <taxon>Aerococcaceae</taxon>
        <taxon>Fundicoccus</taxon>
    </lineage>
</organism>
<dbReference type="Pfam" id="PF00005">
    <property type="entry name" value="ABC_tran"/>
    <property type="match status" value="1"/>
</dbReference>
<dbReference type="Proteomes" id="UP001315967">
    <property type="component" value="Chromosome"/>
</dbReference>